<dbReference type="Proteomes" id="UP000781958">
    <property type="component" value="Unassembled WGS sequence"/>
</dbReference>
<dbReference type="InterPro" id="IPR019734">
    <property type="entry name" value="TPR_rpt"/>
</dbReference>
<proteinExistence type="predicted"/>
<dbReference type="InterPro" id="IPR052943">
    <property type="entry name" value="TMTC_O-mannosyl-trnsfr"/>
</dbReference>
<dbReference type="Gene3D" id="3.40.50.2000">
    <property type="entry name" value="Glycogen Phosphorylase B"/>
    <property type="match status" value="1"/>
</dbReference>
<reference evidence="2 3" key="1">
    <citation type="submission" date="2021-03" db="EMBL/GenBank/DDBJ databases">
        <title>Genomic Encyclopedia of Type Strains, Phase III (KMG-III): the genomes of soil and plant-associated and newly described type strains.</title>
        <authorList>
            <person name="Whitman W."/>
        </authorList>
    </citation>
    <scope>NUCLEOTIDE SEQUENCE [LARGE SCALE GENOMIC DNA]</scope>
    <source>
        <strain evidence="2 3">IMMIB AFH-6</strain>
    </source>
</reference>
<dbReference type="EMBL" id="JAGINP010000004">
    <property type="protein sequence ID" value="MBP2291640.1"/>
    <property type="molecule type" value="Genomic_DNA"/>
</dbReference>
<name>A0ABS4SJS9_9PROT</name>
<dbReference type="SMART" id="SM00028">
    <property type="entry name" value="TPR"/>
    <property type="match status" value="4"/>
</dbReference>
<dbReference type="InterPro" id="IPR011990">
    <property type="entry name" value="TPR-like_helical_dom_sf"/>
</dbReference>
<protein>
    <submittedName>
        <fullName evidence="2">Tetratricopeptide (TPR) repeat protein</fullName>
    </submittedName>
</protein>
<dbReference type="PANTHER" id="PTHR44809:SF1">
    <property type="entry name" value="PROTEIN O-MANNOSYL-TRANSFERASE TMTC1"/>
    <property type="match status" value="1"/>
</dbReference>
<keyword evidence="1" id="KW-0802">TPR repeat</keyword>
<dbReference type="Pfam" id="PF00515">
    <property type="entry name" value="TPR_1"/>
    <property type="match status" value="1"/>
</dbReference>
<feature type="repeat" description="TPR" evidence="1">
    <location>
        <begin position="140"/>
        <end position="173"/>
    </location>
</feature>
<accession>A0ABS4SJS9</accession>
<evidence type="ECO:0000313" key="2">
    <source>
        <dbReference type="EMBL" id="MBP2291640.1"/>
    </source>
</evidence>
<feature type="repeat" description="TPR" evidence="1">
    <location>
        <begin position="38"/>
        <end position="71"/>
    </location>
</feature>
<sequence length="472" mass="51323">MATLLDALDAAVNHHMSGRLIEAAALYRLVLSVEPAQPDALHLLGVLEAQRGAFEAAAPPLRRSLRLRPDAAQPWAHQAGVLRALARPEEAVAAAMLSLALDPALGDALDHLGAARHALAAYDPARAWLARAARLRPGHPDTLLNLGTVLRDQRRFAEAEDCFDAALALRPNHAETHLARAVGRLVQGDLRAGWEGFEWRWRRFPTPPWAGEPLEGRTILLHAEQGFGDTIQFARYAPLVARAGGRVVLEVHPLLVRLLKPLEAAAPGLRVVEQGPTPTPHDLHCPLMSLPRAFGTDLASVPAARAYLSADPEEAARQGRHLPADGAFRVGLVWAGNPKHRNDRNRSIAVERLGPLLSIPGVRLFSLQTGDARDRLPPGVPDLIEGVRDFADTAAILTHLHLVIAVDTAIVHLAGALGVPTWLLLPYAPDWRWLLDRVDSPWYPSLRLFRQANPGDWDTVVATVADGLRNLS</sequence>
<dbReference type="RefSeq" id="WP_209765190.1">
    <property type="nucleotide sequence ID" value="NZ_JAGINP010000004.1"/>
</dbReference>
<evidence type="ECO:0000313" key="3">
    <source>
        <dbReference type="Proteomes" id="UP000781958"/>
    </source>
</evidence>
<dbReference type="SUPFAM" id="SSF53756">
    <property type="entry name" value="UDP-Glycosyltransferase/glycogen phosphorylase"/>
    <property type="match status" value="1"/>
</dbReference>
<dbReference type="PANTHER" id="PTHR44809">
    <property type="match status" value="1"/>
</dbReference>
<keyword evidence="3" id="KW-1185">Reference proteome</keyword>
<evidence type="ECO:0000256" key="1">
    <source>
        <dbReference type="PROSITE-ProRule" id="PRU00339"/>
    </source>
</evidence>
<dbReference type="SUPFAM" id="SSF48452">
    <property type="entry name" value="TPR-like"/>
    <property type="match status" value="1"/>
</dbReference>
<dbReference type="PROSITE" id="PS50005">
    <property type="entry name" value="TPR"/>
    <property type="match status" value="2"/>
</dbReference>
<dbReference type="Gene3D" id="1.25.40.10">
    <property type="entry name" value="Tetratricopeptide repeat domain"/>
    <property type="match status" value="2"/>
</dbReference>
<organism evidence="2 3">
    <name type="scientific">Azospirillum rugosum</name>
    <dbReference type="NCBI Taxonomy" id="416170"/>
    <lineage>
        <taxon>Bacteria</taxon>
        <taxon>Pseudomonadati</taxon>
        <taxon>Pseudomonadota</taxon>
        <taxon>Alphaproteobacteria</taxon>
        <taxon>Rhodospirillales</taxon>
        <taxon>Azospirillaceae</taxon>
        <taxon>Azospirillum</taxon>
    </lineage>
</organism>
<gene>
    <name evidence="2" type="ORF">J2851_001389</name>
</gene>
<comment type="caution">
    <text evidence="2">The sequence shown here is derived from an EMBL/GenBank/DDBJ whole genome shotgun (WGS) entry which is preliminary data.</text>
</comment>